<accession>E8N2W2</accession>
<name>E8N2W2_ANATU</name>
<feature type="domain" description="Phospholipid/glycerol acyltransferase" evidence="3">
    <location>
        <begin position="49"/>
        <end position="162"/>
    </location>
</feature>
<dbReference type="OrthoDB" id="9803035at2"/>
<dbReference type="SUPFAM" id="SSF69593">
    <property type="entry name" value="Glycerol-3-phosphate (1)-acyltransferase"/>
    <property type="match status" value="1"/>
</dbReference>
<evidence type="ECO:0000256" key="1">
    <source>
        <dbReference type="ARBA" id="ARBA00022679"/>
    </source>
</evidence>
<protein>
    <submittedName>
        <fullName evidence="4">Acyltransferase</fullName>
    </submittedName>
</protein>
<evidence type="ECO:0000313" key="4">
    <source>
        <dbReference type="EMBL" id="BAJ65112.1"/>
    </source>
</evidence>
<organism evidence="4 5">
    <name type="scientific">Anaerolinea thermophila (strain DSM 14523 / JCM 11388 / NBRC 100420 / UNI-1)</name>
    <dbReference type="NCBI Taxonomy" id="926569"/>
    <lineage>
        <taxon>Bacteria</taxon>
        <taxon>Bacillati</taxon>
        <taxon>Chloroflexota</taxon>
        <taxon>Anaerolineae</taxon>
        <taxon>Anaerolineales</taxon>
        <taxon>Anaerolineaceae</taxon>
        <taxon>Anaerolinea</taxon>
    </lineage>
</organism>
<dbReference type="KEGG" id="atm:ANT_30860"/>
<dbReference type="InParanoid" id="E8N2W2"/>
<dbReference type="FunCoup" id="E8N2W2">
    <property type="interactions" value="239"/>
</dbReference>
<dbReference type="Proteomes" id="UP000008922">
    <property type="component" value="Chromosome"/>
</dbReference>
<evidence type="ECO:0000313" key="5">
    <source>
        <dbReference type="Proteomes" id="UP000008922"/>
    </source>
</evidence>
<dbReference type="GO" id="GO:0006654">
    <property type="term" value="P:phosphatidic acid biosynthetic process"/>
    <property type="evidence" value="ECO:0007669"/>
    <property type="project" value="TreeGrafter"/>
</dbReference>
<dbReference type="Pfam" id="PF01553">
    <property type="entry name" value="Acyltransferase"/>
    <property type="match status" value="1"/>
</dbReference>
<dbReference type="GO" id="GO:0003841">
    <property type="term" value="F:1-acylglycerol-3-phosphate O-acyltransferase activity"/>
    <property type="evidence" value="ECO:0007669"/>
    <property type="project" value="TreeGrafter"/>
</dbReference>
<dbReference type="EMBL" id="AP012029">
    <property type="protein sequence ID" value="BAJ65112.1"/>
    <property type="molecule type" value="Genomic_DNA"/>
</dbReference>
<sequence length="241" mass="27234">MQQSLSHTKTNRKPWMDRQKLQKIFDVLIHALTRPEFHGVEHVPAEGGVILATNHMSRMDTLLLFINPARKDVTALVADKYQKYPLFAWILRTGGIIWLDRENADFGALRAAVEVLKKGVALGIAPEGTRSRTGQLLEGKPGTALVALRAGVPIVPTAIAGTENVFPRIFTLQRPRISVTFGKPFVLPPLDRDRREEQMKRYTEEIMCRIAALLPEKYHGFYRGHPRIREIQQGINLDLQG</sequence>
<gene>
    <name evidence="4" type="ordered locus">ANT_30860</name>
</gene>
<keyword evidence="1" id="KW-0808">Transferase</keyword>
<dbReference type="STRING" id="926569.ANT_30860"/>
<dbReference type="RefSeq" id="WP_013561453.1">
    <property type="nucleotide sequence ID" value="NC_014960.1"/>
</dbReference>
<dbReference type="PANTHER" id="PTHR10434:SF11">
    <property type="entry name" value="1-ACYL-SN-GLYCEROL-3-PHOSPHATE ACYLTRANSFERASE"/>
    <property type="match status" value="1"/>
</dbReference>
<evidence type="ECO:0000259" key="3">
    <source>
        <dbReference type="SMART" id="SM00563"/>
    </source>
</evidence>
<dbReference type="InterPro" id="IPR002123">
    <property type="entry name" value="Plipid/glycerol_acylTrfase"/>
</dbReference>
<dbReference type="HOGENOM" id="CLU_027938_4_0_0"/>
<evidence type="ECO:0000256" key="2">
    <source>
        <dbReference type="ARBA" id="ARBA00023315"/>
    </source>
</evidence>
<dbReference type="eggNOG" id="COG0204">
    <property type="taxonomic scope" value="Bacteria"/>
</dbReference>
<dbReference type="SMART" id="SM00563">
    <property type="entry name" value="PlsC"/>
    <property type="match status" value="1"/>
</dbReference>
<dbReference type="CDD" id="cd07989">
    <property type="entry name" value="LPLAT_AGPAT-like"/>
    <property type="match status" value="1"/>
</dbReference>
<dbReference type="AlphaFoldDB" id="E8N2W2"/>
<proteinExistence type="predicted"/>
<reference evidence="4 5" key="1">
    <citation type="submission" date="2010-12" db="EMBL/GenBank/DDBJ databases">
        <title>Whole genome sequence of Anaerolinea thermophila UNI-1.</title>
        <authorList>
            <person name="Narita-Yamada S."/>
            <person name="Kishi E."/>
            <person name="Watanabe Y."/>
            <person name="Takasaki K."/>
            <person name="Ankai A."/>
            <person name="Oguchi A."/>
            <person name="Fukui S."/>
            <person name="Takahashi M."/>
            <person name="Yashiro I."/>
            <person name="Hosoyama A."/>
            <person name="Sekiguchi Y."/>
            <person name="Hanada S."/>
            <person name="Fujita N."/>
        </authorList>
    </citation>
    <scope>NUCLEOTIDE SEQUENCE [LARGE SCALE GENOMIC DNA]</scope>
    <source>
        <strain evidence="5">DSM 14523 / JCM 11388 / NBRC 100420 / UNI-1</strain>
    </source>
</reference>
<dbReference type="PANTHER" id="PTHR10434">
    <property type="entry name" value="1-ACYL-SN-GLYCEROL-3-PHOSPHATE ACYLTRANSFERASE"/>
    <property type="match status" value="1"/>
</dbReference>
<keyword evidence="5" id="KW-1185">Reference proteome</keyword>
<keyword evidence="2 4" id="KW-0012">Acyltransferase</keyword>